<evidence type="ECO:0000256" key="2">
    <source>
        <dbReference type="SAM" id="Phobius"/>
    </source>
</evidence>
<keyword evidence="2" id="KW-0812">Transmembrane</keyword>
<dbReference type="AlphaFoldDB" id="A0A3N2RLF7"/>
<organism evidence="3 4">
    <name type="scientific">Lysobacter enzymogenes</name>
    <dbReference type="NCBI Taxonomy" id="69"/>
    <lineage>
        <taxon>Bacteria</taxon>
        <taxon>Pseudomonadati</taxon>
        <taxon>Pseudomonadota</taxon>
        <taxon>Gammaproteobacteria</taxon>
        <taxon>Lysobacterales</taxon>
        <taxon>Lysobacteraceae</taxon>
        <taxon>Lysobacter</taxon>
    </lineage>
</organism>
<comment type="caution">
    <text evidence="3">The sequence shown here is derived from an EMBL/GenBank/DDBJ whole genome shotgun (WGS) entry which is preliminary data.</text>
</comment>
<feature type="transmembrane region" description="Helical" evidence="2">
    <location>
        <begin position="68"/>
        <end position="96"/>
    </location>
</feature>
<reference evidence="3 4" key="1">
    <citation type="submission" date="2018-10" db="EMBL/GenBank/DDBJ databases">
        <title>The genome of Lysobacter enzymogenes OH11.</title>
        <authorList>
            <person name="Liu F."/>
            <person name="Zhao Y."/>
            <person name="Qian G."/>
            <person name="Chen Y."/>
            <person name="Xu H."/>
        </authorList>
    </citation>
    <scope>NUCLEOTIDE SEQUENCE [LARGE SCALE GENOMIC DNA]</scope>
    <source>
        <strain evidence="3 4">OH11</strain>
    </source>
</reference>
<gene>
    <name evidence="3" type="ORF">D9T17_05345</name>
</gene>
<proteinExistence type="predicted"/>
<protein>
    <submittedName>
        <fullName evidence="3">Uncharacterized protein</fullName>
    </submittedName>
</protein>
<name>A0A3N2RLF7_LYSEN</name>
<dbReference type="EMBL" id="RCTY01000015">
    <property type="protein sequence ID" value="ROU08214.1"/>
    <property type="molecule type" value="Genomic_DNA"/>
</dbReference>
<evidence type="ECO:0000313" key="3">
    <source>
        <dbReference type="EMBL" id="ROU08214.1"/>
    </source>
</evidence>
<evidence type="ECO:0000256" key="1">
    <source>
        <dbReference type="SAM" id="MobiDB-lite"/>
    </source>
</evidence>
<feature type="region of interest" description="Disordered" evidence="1">
    <location>
        <begin position="120"/>
        <end position="143"/>
    </location>
</feature>
<keyword evidence="2" id="KW-0472">Membrane</keyword>
<evidence type="ECO:0000313" key="4">
    <source>
        <dbReference type="Proteomes" id="UP000275910"/>
    </source>
</evidence>
<dbReference type="Proteomes" id="UP000275910">
    <property type="component" value="Unassembled WGS sequence"/>
</dbReference>
<sequence>MGAAIAAVIAQCRLARRGERWIAAHWPYLHGELLSSPRWLHRAGALGGGAGLSLACGAHGLPDTSQAFLAYLIFGSAGVAAGYLWRALFYACLLLFNWAVLPELLHGLWQVWRHRRDPAAPPSDWLPPGSARLGAPVPTEREP</sequence>
<accession>A0A3N2RLF7</accession>
<keyword evidence="2" id="KW-1133">Transmembrane helix</keyword>